<organism evidence="1 2">
    <name type="scientific">Pseudoalteromonas amylolytica</name>
    <dbReference type="NCBI Taxonomy" id="1859457"/>
    <lineage>
        <taxon>Bacteria</taxon>
        <taxon>Pseudomonadati</taxon>
        <taxon>Pseudomonadota</taxon>
        <taxon>Gammaproteobacteria</taxon>
        <taxon>Alteromonadales</taxon>
        <taxon>Pseudoalteromonadaceae</taxon>
        <taxon>Pseudoalteromonas</taxon>
    </lineage>
</organism>
<dbReference type="Gene3D" id="1.10.260.40">
    <property type="entry name" value="lambda repressor-like DNA-binding domains"/>
    <property type="match status" value="1"/>
</dbReference>
<dbReference type="EMBL" id="MKJU01000024">
    <property type="protein sequence ID" value="OHU91742.1"/>
    <property type="molecule type" value="Genomic_DNA"/>
</dbReference>
<gene>
    <name evidence="1" type="ORF">BET10_08055</name>
</gene>
<evidence type="ECO:0008006" key="3">
    <source>
        <dbReference type="Google" id="ProtNLM"/>
    </source>
</evidence>
<dbReference type="STRING" id="1859457.BET10_08055"/>
<dbReference type="OrthoDB" id="6308112at2"/>
<dbReference type="RefSeq" id="WP_070984090.1">
    <property type="nucleotide sequence ID" value="NZ_MKJU01000024.1"/>
</dbReference>
<evidence type="ECO:0000313" key="1">
    <source>
        <dbReference type="EMBL" id="OHU91742.1"/>
    </source>
</evidence>
<evidence type="ECO:0000313" key="2">
    <source>
        <dbReference type="Proteomes" id="UP000179786"/>
    </source>
</evidence>
<reference evidence="1 2" key="1">
    <citation type="submission" date="2016-09" db="EMBL/GenBank/DDBJ databases">
        <title>Pseudoalteromonas amylolytica sp. nov., isolated from the surface seawater.</title>
        <authorList>
            <person name="Wu Y.-H."/>
            <person name="Cheng H."/>
            <person name="Jin X.-B."/>
            <person name="Wang C.-S."/>
            <person name="Xu X.-W."/>
        </authorList>
    </citation>
    <scope>NUCLEOTIDE SEQUENCE [LARGE SCALE GENOMIC DNA]</scope>
    <source>
        <strain evidence="1 2">JW1</strain>
    </source>
</reference>
<accession>A0A1S1MSZ5</accession>
<name>A0A1S1MSZ5_9GAMM</name>
<dbReference type="InterPro" id="IPR010982">
    <property type="entry name" value="Lambda_DNA-bd_dom_sf"/>
</dbReference>
<protein>
    <recommendedName>
        <fullName evidence="3">HTH cro/C1-type domain-containing protein</fullName>
    </recommendedName>
</protein>
<dbReference type="Proteomes" id="UP000179786">
    <property type="component" value="Unassembled WGS sequence"/>
</dbReference>
<sequence>MSQPKKLTFPEIQEKLKSKDILFTDIAVALEVTVSHVTQIAKCKGKSKRVAEAIANALKLPLNQVFGTDYMPAFSGRSARRNEVVKAIRAGRHVPDPISMSAKAG</sequence>
<keyword evidence="2" id="KW-1185">Reference proteome</keyword>
<dbReference type="GO" id="GO:0003677">
    <property type="term" value="F:DNA binding"/>
    <property type="evidence" value="ECO:0007669"/>
    <property type="project" value="InterPro"/>
</dbReference>
<dbReference type="AlphaFoldDB" id="A0A1S1MSZ5"/>
<comment type="caution">
    <text evidence="1">The sequence shown here is derived from an EMBL/GenBank/DDBJ whole genome shotgun (WGS) entry which is preliminary data.</text>
</comment>
<proteinExistence type="predicted"/>